<dbReference type="Gene3D" id="1.20.1070.10">
    <property type="entry name" value="Rhodopsin 7-helix transmembrane proteins"/>
    <property type="match status" value="1"/>
</dbReference>
<dbReference type="EMBL" id="JAINUG010000400">
    <property type="protein sequence ID" value="KAJ8372475.1"/>
    <property type="molecule type" value="Genomic_DNA"/>
</dbReference>
<accession>A0AAD7RA19</accession>
<evidence type="ECO:0000259" key="9">
    <source>
        <dbReference type="PROSITE" id="PS50262"/>
    </source>
</evidence>
<feature type="transmembrane region" description="Helical" evidence="8">
    <location>
        <begin position="130"/>
        <end position="151"/>
    </location>
</feature>
<dbReference type="PANTHER" id="PTHR10489:SF951">
    <property type="entry name" value="RELAXIN FAMILY PEPTIDE_INSL5 RECEPTOR 4"/>
    <property type="match status" value="1"/>
</dbReference>
<comment type="caution">
    <text evidence="10">The sequence shown here is derived from an EMBL/GenBank/DDBJ whole genome shotgun (WGS) entry which is preliminary data.</text>
</comment>
<dbReference type="InterPro" id="IPR050119">
    <property type="entry name" value="CCR1-9-like"/>
</dbReference>
<evidence type="ECO:0000256" key="4">
    <source>
        <dbReference type="ARBA" id="ARBA00023040"/>
    </source>
</evidence>
<protein>
    <recommendedName>
        <fullName evidence="9">G-protein coupled receptors family 1 profile domain-containing protein</fullName>
    </recommendedName>
</protein>
<feature type="non-terminal residue" evidence="10">
    <location>
        <position position="197"/>
    </location>
</feature>
<proteinExistence type="predicted"/>
<evidence type="ECO:0000256" key="7">
    <source>
        <dbReference type="ARBA" id="ARBA00023224"/>
    </source>
</evidence>
<dbReference type="Proteomes" id="UP001221898">
    <property type="component" value="Unassembled WGS sequence"/>
</dbReference>
<sequence>AALPLIEVTTWCVTITPINQRKHRPTYSDQSPQRESPSVVKMAAADYRRLHLFNMSLHRCLADASACDHARLLYGNATDILDLDVPGDGSPWLRAAIAAVYFTVSAVGMAGNTVVLYLLRASGGAAQSTVNFLIFNLAVTDLLFSAVMPLWAADTALDYRWPFGECACKLASFLTSLNLFASVFFLAAMSVTRYCSV</sequence>
<feature type="domain" description="G-protein coupled receptors family 1 profile" evidence="9">
    <location>
        <begin position="111"/>
        <end position="197"/>
    </location>
</feature>
<evidence type="ECO:0000256" key="6">
    <source>
        <dbReference type="ARBA" id="ARBA00023170"/>
    </source>
</evidence>
<evidence type="ECO:0000256" key="1">
    <source>
        <dbReference type="ARBA" id="ARBA00004370"/>
    </source>
</evidence>
<dbReference type="PANTHER" id="PTHR10489">
    <property type="entry name" value="CELL ADHESION MOLECULE"/>
    <property type="match status" value="1"/>
</dbReference>
<comment type="subcellular location">
    <subcellularLocation>
        <location evidence="1">Membrane</location>
    </subcellularLocation>
</comment>
<reference evidence="10" key="1">
    <citation type="journal article" date="2023" name="Science">
        <title>Genome structures resolve the early diversification of teleost fishes.</title>
        <authorList>
            <person name="Parey E."/>
            <person name="Louis A."/>
            <person name="Montfort J."/>
            <person name="Bouchez O."/>
            <person name="Roques C."/>
            <person name="Iampietro C."/>
            <person name="Lluch J."/>
            <person name="Castinel A."/>
            <person name="Donnadieu C."/>
            <person name="Desvignes T."/>
            <person name="Floi Bucao C."/>
            <person name="Jouanno E."/>
            <person name="Wen M."/>
            <person name="Mejri S."/>
            <person name="Dirks R."/>
            <person name="Jansen H."/>
            <person name="Henkel C."/>
            <person name="Chen W.J."/>
            <person name="Zahm M."/>
            <person name="Cabau C."/>
            <person name="Klopp C."/>
            <person name="Thompson A.W."/>
            <person name="Robinson-Rechavi M."/>
            <person name="Braasch I."/>
            <person name="Lecointre G."/>
            <person name="Bobe J."/>
            <person name="Postlethwait J.H."/>
            <person name="Berthelot C."/>
            <person name="Roest Crollius H."/>
            <person name="Guiguen Y."/>
        </authorList>
    </citation>
    <scope>NUCLEOTIDE SEQUENCE</scope>
    <source>
        <strain evidence="10">NC1722</strain>
    </source>
</reference>
<keyword evidence="3 8" id="KW-1133">Transmembrane helix</keyword>
<evidence type="ECO:0000256" key="5">
    <source>
        <dbReference type="ARBA" id="ARBA00023136"/>
    </source>
</evidence>
<dbReference type="GO" id="GO:0060326">
    <property type="term" value="P:cell chemotaxis"/>
    <property type="evidence" value="ECO:0007669"/>
    <property type="project" value="TreeGrafter"/>
</dbReference>
<keyword evidence="7" id="KW-0807">Transducer</keyword>
<dbReference type="PROSITE" id="PS50262">
    <property type="entry name" value="G_PROTEIN_RECEP_F1_2"/>
    <property type="match status" value="1"/>
</dbReference>
<dbReference type="InterPro" id="IPR017452">
    <property type="entry name" value="GPCR_Rhodpsn_7TM"/>
</dbReference>
<evidence type="ECO:0000256" key="8">
    <source>
        <dbReference type="SAM" id="Phobius"/>
    </source>
</evidence>
<feature type="transmembrane region" description="Helical" evidence="8">
    <location>
        <begin position="171"/>
        <end position="191"/>
    </location>
</feature>
<feature type="non-terminal residue" evidence="10">
    <location>
        <position position="1"/>
    </location>
</feature>
<dbReference type="GO" id="GO:0009897">
    <property type="term" value="C:external side of plasma membrane"/>
    <property type="evidence" value="ECO:0007669"/>
    <property type="project" value="TreeGrafter"/>
</dbReference>
<dbReference type="PRINTS" id="PR00237">
    <property type="entry name" value="GPCRRHODOPSN"/>
</dbReference>
<evidence type="ECO:0000256" key="3">
    <source>
        <dbReference type="ARBA" id="ARBA00022989"/>
    </source>
</evidence>
<keyword evidence="6" id="KW-0675">Receptor</keyword>
<dbReference type="GO" id="GO:0007204">
    <property type="term" value="P:positive regulation of cytosolic calcium ion concentration"/>
    <property type="evidence" value="ECO:0007669"/>
    <property type="project" value="TreeGrafter"/>
</dbReference>
<dbReference type="AlphaFoldDB" id="A0AAD7RA19"/>
<evidence type="ECO:0000256" key="2">
    <source>
        <dbReference type="ARBA" id="ARBA00022692"/>
    </source>
</evidence>
<gene>
    <name evidence="10" type="ORF">AAFF_G00289200</name>
</gene>
<evidence type="ECO:0000313" key="11">
    <source>
        <dbReference type="Proteomes" id="UP001221898"/>
    </source>
</evidence>
<dbReference type="GO" id="GO:0016493">
    <property type="term" value="F:C-C chemokine receptor activity"/>
    <property type="evidence" value="ECO:0007669"/>
    <property type="project" value="TreeGrafter"/>
</dbReference>
<evidence type="ECO:0000313" key="10">
    <source>
        <dbReference type="EMBL" id="KAJ8372475.1"/>
    </source>
</evidence>
<keyword evidence="2 8" id="KW-0812">Transmembrane</keyword>
<keyword evidence="11" id="KW-1185">Reference proteome</keyword>
<dbReference type="Pfam" id="PF00001">
    <property type="entry name" value="7tm_1"/>
    <property type="match status" value="1"/>
</dbReference>
<keyword evidence="5 8" id="KW-0472">Membrane</keyword>
<dbReference type="GO" id="GO:0019722">
    <property type="term" value="P:calcium-mediated signaling"/>
    <property type="evidence" value="ECO:0007669"/>
    <property type="project" value="TreeGrafter"/>
</dbReference>
<feature type="transmembrane region" description="Helical" evidence="8">
    <location>
        <begin position="92"/>
        <end position="118"/>
    </location>
</feature>
<dbReference type="InterPro" id="IPR000276">
    <property type="entry name" value="GPCR_Rhodpsn"/>
</dbReference>
<dbReference type="GO" id="GO:0019957">
    <property type="term" value="F:C-C chemokine binding"/>
    <property type="evidence" value="ECO:0007669"/>
    <property type="project" value="TreeGrafter"/>
</dbReference>
<dbReference type="SUPFAM" id="SSF81321">
    <property type="entry name" value="Family A G protein-coupled receptor-like"/>
    <property type="match status" value="1"/>
</dbReference>
<dbReference type="GO" id="GO:0006955">
    <property type="term" value="P:immune response"/>
    <property type="evidence" value="ECO:0007669"/>
    <property type="project" value="TreeGrafter"/>
</dbReference>
<keyword evidence="4" id="KW-0297">G-protein coupled receptor</keyword>
<name>A0AAD7RA19_9TELE</name>
<organism evidence="10 11">
    <name type="scientific">Aldrovandia affinis</name>
    <dbReference type="NCBI Taxonomy" id="143900"/>
    <lineage>
        <taxon>Eukaryota</taxon>
        <taxon>Metazoa</taxon>
        <taxon>Chordata</taxon>
        <taxon>Craniata</taxon>
        <taxon>Vertebrata</taxon>
        <taxon>Euteleostomi</taxon>
        <taxon>Actinopterygii</taxon>
        <taxon>Neopterygii</taxon>
        <taxon>Teleostei</taxon>
        <taxon>Notacanthiformes</taxon>
        <taxon>Halosauridae</taxon>
        <taxon>Aldrovandia</taxon>
    </lineage>
</organism>